<dbReference type="NCBIfam" id="NF003641">
    <property type="entry name" value="PRK05279.1"/>
    <property type="match status" value="1"/>
</dbReference>
<sequence>MAGLTAWDAPRKELRLATMNELNQEKPPSLGAQTGGAVHRDPAQQVYWFRHSSPYINAYRGRTVVILLTGEALAHAGINTIVQDISLLNSLGLRLVVAFGARPQIEARLQESDLQSHHHHGVRITDGEALPCVCEAVGRLRTELEAKLSMGLVNSPMHGAALQVISGNFVIAKPVGVVDGVDHCHTGFVRKVQAEPIHKLLAMGQIVLLPTLGYSPTGEVFNLSCEDVAASAAVALKADKLIVFGPKRGLTGPDGGVLRDLSVNDALQHLQNLSSDTEEYRQLSSVCRALQNGVRRAHLISYAEDGALLQEMFTRDGVGSLITDDSYDEIRPATIDDVGGILALIRPLEEQGILVRRSRELLEQEIGNFIVDDRDGAIIGCAALYQFEDERCVELACVAVRNSYRKQGRGDQLLAYAERRAKSAKMSKLFVLTTQTAHWFIERGFQLGQVADLPVKKQSMYNLQRNSKVFVKNLD</sequence>
<protein>
    <recommendedName>
        <fullName evidence="8">Amino-acid acetyltransferase</fullName>
        <ecNumber evidence="8">2.3.1.1</ecNumber>
    </recommendedName>
    <alternativeName>
        <fullName evidence="8">N-acetylglutamate synthase</fullName>
        <shortName evidence="8">AGS</shortName>
        <shortName evidence="8">NAGS</shortName>
    </alternativeName>
</protein>
<dbReference type="KEGG" id="hch:HCH_01030"/>
<comment type="pathway">
    <text evidence="1 8">Amino-acid biosynthesis; L-arginine biosynthesis; N(2)-acetyl-L-ornithine from L-glutamate: step 1/4.</text>
</comment>
<feature type="domain" description="N-acetyltransferase" evidence="9">
    <location>
        <begin position="328"/>
        <end position="475"/>
    </location>
</feature>
<dbReference type="Pfam" id="PF00696">
    <property type="entry name" value="AA_kinase"/>
    <property type="match status" value="1"/>
</dbReference>
<dbReference type="UniPathway" id="UPA00068">
    <property type="reaction ID" value="UER00106"/>
</dbReference>
<dbReference type="PANTHER" id="PTHR30602">
    <property type="entry name" value="AMINO-ACID ACETYLTRANSFERASE"/>
    <property type="match status" value="1"/>
</dbReference>
<dbReference type="AlphaFoldDB" id="Q2SN62"/>
<dbReference type="Pfam" id="PF00583">
    <property type="entry name" value="Acetyltransf_1"/>
    <property type="match status" value="1"/>
</dbReference>
<evidence type="ECO:0000256" key="8">
    <source>
        <dbReference type="HAMAP-Rule" id="MF_01105"/>
    </source>
</evidence>
<dbReference type="Proteomes" id="UP000000238">
    <property type="component" value="Chromosome"/>
</dbReference>
<dbReference type="InterPro" id="IPR036393">
    <property type="entry name" value="AceGlu_kinase-like_sf"/>
</dbReference>
<gene>
    <name evidence="8 10" type="primary">argA</name>
    <name evidence="10" type="ordered locus">HCH_01030</name>
</gene>
<dbReference type="CDD" id="cd04301">
    <property type="entry name" value="NAT_SF"/>
    <property type="match status" value="1"/>
</dbReference>
<dbReference type="PANTHER" id="PTHR30602:SF12">
    <property type="entry name" value="AMINO-ACID ACETYLTRANSFERASE NAGS1, CHLOROPLASTIC-RELATED"/>
    <property type="match status" value="1"/>
</dbReference>
<comment type="similarity">
    <text evidence="2 8">Belongs to the acetyltransferase family. ArgA subfamily.</text>
</comment>
<dbReference type="GO" id="GO:0005737">
    <property type="term" value="C:cytoplasm"/>
    <property type="evidence" value="ECO:0007669"/>
    <property type="project" value="UniProtKB-SubCell"/>
</dbReference>
<dbReference type="CDD" id="cd04237">
    <property type="entry name" value="AAK_NAGS-ABP"/>
    <property type="match status" value="1"/>
</dbReference>
<evidence type="ECO:0000313" key="11">
    <source>
        <dbReference type="Proteomes" id="UP000000238"/>
    </source>
</evidence>
<dbReference type="eggNOG" id="COG0548">
    <property type="taxonomic scope" value="Bacteria"/>
</dbReference>
<dbReference type="eggNOG" id="COG1246">
    <property type="taxonomic scope" value="Bacteria"/>
</dbReference>
<dbReference type="InterPro" id="IPR001048">
    <property type="entry name" value="Asp/Glu/Uridylate_kinase"/>
</dbReference>
<keyword evidence="3 8" id="KW-0055">Arginine biosynthesis</keyword>
<dbReference type="HAMAP" id="MF_01105">
    <property type="entry name" value="N_acetyl_glu_synth"/>
    <property type="match status" value="1"/>
</dbReference>
<evidence type="ECO:0000256" key="3">
    <source>
        <dbReference type="ARBA" id="ARBA00022571"/>
    </source>
</evidence>
<evidence type="ECO:0000259" key="9">
    <source>
        <dbReference type="PROSITE" id="PS51186"/>
    </source>
</evidence>
<dbReference type="HOGENOM" id="CLU_024773_0_0_6"/>
<dbReference type="Gene3D" id="3.40.630.30">
    <property type="match status" value="1"/>
</dbReference>
<keyword evidence="6 8" id="KW-0012">Acyltransferase</keyword>
<reference evidence="10 11" key="1">
    <citation type="journal article" date="2005" name="Nucleic Acids Res.">
        <title>Genomic blueprint of Hahella chejuensis, a marine microbe producing an algicidal agent.</title>
        <authorList>
            <person name="Jeong H."/>
            <person name="Yim J.H."/>
            <person name="Lee C."/>
            <person name="Choi S.-H."/>
            <person name="Park Y.K."/>
            <person name="Yoon S.H."/>
            <person name="Hur C.-G."/>
            <person name="Kang H.-Y."/>
            <person name="Kim D."/>
            <person name="Lee H.H."/>
            <person name="Park K.H."/>
            <person name="Park S.-H."/>
            <person name="Park H.-S."/>
            <person name="Lee H.K."/>
            <person name="Oh T.K."/>
            <person name="Kim J.F."/>
        </authorList>
    </citation>
    <scope>NUCLEOTIDE SEQUENCE [LARGE SCALE GENOMIC DNA]</scope>
    <source>
        <strain evidence="10 11">KCTC 2396</strain>
    </source>
</reference>
<comment type="miscellaneous">
    <text evidence="8">In bacteria which possess the bifunctional enzyme ornithine acetyltransferase/N-acetylglutamate synthase (ArgJ), ArgA fulfills an anaplerotic role.</text>
</comment>
<dbReference type="InterPro" id="IPR010167">
    <property type="entry name" value="NH2A_AcTrfase"/>
</dbReference>
<organism evidence="10 11">
    <name type="scientific">Hahella chejuensis (strain KCTC 2396)</name>
    <dbReference type="NCBI Taxonomy" id="349521"/>
    <lineage>
        <taxon>Bacteria</taxon>
        <taxon>Pseudomonadati</taxon>
        <taxon>Pseudomonadota</taxon>
        <taxon>Gammaproteobacteria</taxon>
        <taxon>Oceanospirillales</taxon>
        <taxon>Hahellaceae</taxon>
        <taxon>Hahella</taxon>
    </lineage>
</organism>
<dbReference type="Gene3D" id="3.40.1160.10">
    <property type="entry name" value="Acetylglutamate kinase-like"/>
    <property type="match status" value="1"/>
</dbReference>
<dbReference type="STRING" id="349521.HCH_01030"/>
<keyword evidence="4 8" id="KW-0028">Amino-acid biosynthesis</keyword>
<dbReference type="GO" id="GO:0006526">
    <property type="term" value="P:L-arginine biosynthetic process"/>
    <property type="evidence" value="ECO:0007669"/>
    <property type="project" value="UniProtKB-UniRule"/>
</dbReference>
<dbReference type="GO" id="GO:0004042">
    <property type="term" value="F:L-glutamate N-acetyltransferase activity"/>
    <property type="evidence" value="ECO:0007669"/>
    <property type="project" value="UniProtKB-UniRule"/>
</dbReference>
<keyword evidence="11" id="KW-1185">Reference proteome</keyword>
<accession>Q2SN62</accession>
<evidence type="ECO:0000256" key="7">
    <source>
        <dbReference type="ARBA" id="ARBA00048372"/>
    </source>
</evidence>
<evidence type="ECO:0000256" key="1">
    <source>
        <dbReference type="ARBA" id="ARBA00004925"/>
    </source>
</evidence>
<dbReference type="RefSeq" id="WP_238384969.1">
    <property type="nucleotide sequence ID" value="NC_007645.1"/>
</dbReference>
<dbReference type="NCBIfam" id="TIGR01890">
    <property type="entry name" value="N-Ac-Glu-synth"/>
    <property type="match status" value="1"/>
</dbReference>
<evidence type="ECO:0000313" key="10">
    <source>
        <dbReference type="EMBL" id="ABC27912.1"/>
    </source>
</evidence>
<comment type="catalytic activity">
    <reaction evidence="7 8">
        <text>L-glutamate + acetyl-CoA = N-acetyl-L-glutamate + CoA + H(+)</text>
        <dbReference type="Rhea" id="RHEA:24292"/>
        <dbReference type="ChEBI" id="CHEBI:15378"/>
        <dbReference type="ChEBI" id="CHEBI:29985"/>
        <dbReference type="ChEBI" id="CHEBI:44337"/>
        <dbReference type="ChEBI" id="CHEBI:57287"/>
        <dbReference type="ChEBI" id="CHEBI:57288"/>
        <dbReference type="EC" id="2.3.1.1"/>
    </reaction>
</comment>
<dbReference type="PIRSF" id="PIRSF000423">
    <property type="entry name" value="ArgA"/>
    <property type="match status" value="1"/>
</dbReference>
<dbReference type="PROSITE" id="PS51186">
    <property type="entry name" value="GNAT"/>
    <property type="match status" value="1"/>
</dbReference>
<dbReference type="InterPro" id="IPR000182">
    <property type="entry name" value="GNAT_dom"/>
</dbReference>
<dbReference type="EMBL" id="CP000155">
    <property type="protein sequence ID" value="ABC27912.1"/>
    <property type="molecule type" value="Genomic_DNA"/>
</dbReference>
<keyword evidence="5 8" id="KW-0808">Transferase</keyword>
<comment type="subcellular location">
    <subcellularLocation>
        <location evidence="8">Cytoplasm</location>
    </subcellularLocation>
</comment>
<proteinExistence type="inferred from homology"/>
<keyword evidence="8" id="KW-0963">Cytoplasm</keyword>
<dbReference type="InterPro" id="IPR033719">
    <property type="entry name" value="NAGS_kin"/>
</dbReference>
<evidence type="ECO:0000256" key="2">
    <source>
        <dbReference type="ARBA" id="ARBA00009145"/>
    </source>
</evidence>
<evidence type="ECO:0000256" key="5">
    <source>
        <dbReference type="ARBA" id="ARBA00022679"/>
    </source>
</evidence>
<evidence type="ECO:0000256" key="6">
    <source>
        <dbReference type="ARBA" id="ARBA00023315"/>
    </source>
</evidence>
<dbReference type="InterPro" id="IPR016181">
    <property type="entry name" value="Acyl_CoA_acyltransferase"/>
</dbReference>
<dbReference type="SUPFAM" id="SSF53633">
    <property type="entry name" value="Carbamate kinase-like"/>
    <property type="match status" value="1"/>
</dbReference>
<dbReference type="EC" id="2.3.1.1" evidence="8"/>
<evidence type="ECO:0000256" key="4">
    <source>
        <dbReference type="ARBA" id="ARBA00022605"/>
    </source>
</evidence>
<name>Q2SN62_HAHCH</name>
<dbReference type="SUPFAM" id="SSF55729">
    <property type="entry name" value="Acyl-CoA N-acyltransferases (Nat)"/>
    <property type="match status" value="1"/>
</dbReference>